<organism evidence="1 2">
    <name type="scientific">Sphingomonas lutea</name>
    <dbReference type="NCBI Taxonomy" id="1045317"/>
    <lineage>
        <taxon>Bacteria</taxon>
        <taxon>Pseudomonadati</taxon>
        <taxon>Pseudomonadota</taxon>
        <taxon>Alphaproteobacteria</taxon>
        <taxon>Sphingomonadales</taxon>
        <taxon>Sphingomonadaceae</taxon>
        <taxon>Sphingomonas</taxon>
    </lineage>
</organism>
<gene>
    <name evidence="1" type="ORF">H9L13_01545</name>
</gene>
<dbReference type="Pfam" id="PF07372">
    <property type="entry name" value="DUF1491"/>
    <property type="match status" value="1"/>
</dbReference>
<dbReference type="Gene3D" id="3.40.1530.20">
    <property type="entry name" value="Protein of unknown function (DUF1491)"/>
    <property type="match status" value="1"/>
</dbReference>
<reference evidence="1 2" key="1">
    <citation type="submission" date="2020-08" db="EMBL/GenBank/DDBJ databases">
        <title>Genome sequence of Sphingomonas lutea KCTC 23642T.</title>
        <authorList>
            <person name="Hyun D.-W."/>
            <person name="Bae J.-W."/>
        </authorList>
    </citation>
    <scope>NUCLEOTIDE SEQUENCE [LARGE SCALE GENOMIC DNA]</scope>
    <source>
        <strain evidence="1 2">KCTC 23642</strain>
    </source>
</reference>
<dbReference type="KEGG" id="slut:H9L13_01545"/>
<sequence>MLTDRLPSGLEVAAIVRQAQVAGDFAAILRRGDPDRGAILLMVSSRGSHIACLERVLGASGDYGWQRTGPADSASSTEIREFLAKRARFDEDSWAVELDIADAERFIAETISAG</sequence>
<dbReference type="AlphaFoldDB" id="A0A7G9SKV1"/>
<accession>A0A7G9SKV1</accession>
<evidence type="ECO:0000313" key="1">
    <source>
        <dbReference type="EMBL" id="QNN68476.1"/>
    </source>
</evidence>
<name>A0A7G9SKV1_9SPHN</name>
<protein>
    <submittedName>
        <fullName evidence="1">DUF1491 family protein</fullName>
    </submittedName>
</protein>
<dbReference type="Proteomes" id="UP000515971">
    <property type="component" value="Chromosome"/>
</dbReference>
<dbReference type="InterPro" id="IPR009964">
    <property type="entry name" value="DUF1491"/>
</dbReference>
<evidence type="ECO:0000313" key="2">
    <source>
        <dbReference type="Proteomes" id="UP000515971"/>
    </source>
</evidence>
<dbReference type="EMBL" id="CP060718">
    <property type="protein sequence ID" value="QNN68476.1"/>
    <property type="molecule type" value="Genomic_DNA"/>
</dbReference>
<proteinExistence type="predicted"/>
<keyword evidence="2" id="KW-1185">Reference proteome</keyword>